<evidence type="ECO:0000256" key="8">
    <source>
        <dbReference type="ARBA" id="ARBA00022848"/>
    </source>
</evidence>
<keyword evidence="10 13" id="KW-0408">Iron</keyword>
<comment type="cofactor">
    <cofactor evidence="1 13">
        <name>heme</name>
        <dbReference type="ChEBI" id="CHEBI:30413"/>
    </cofactor>
</comment>
<dbReference type="AlphaFoldDB" id="A0A8I6RSW2"/>
<keyword evidence="11 14" id="KW-0503">Monooxygenase</keyword>
<evidence type="ECO:0000256" key="4">
    <source>
        <dbReference type="ARBA" id="ARBA00010617"/>
    </source>
</evidence>
<dbReference type="OMA" id="YEYLEPW"/>
<keyword evidence="12 15" id="KW-0472">Membrane</keyword>
<accession>A0A8I6RSW2</accession>
<dbReference type="KEGG" id="clec:106666379"/>
<dbReference type="PANTHER" id="PTHR24291:SF189">
    <property type="entry name" value="CYTOCHROME P450 4C3-RELATED"/>
    <property type="match status" value="1"/>
</dbReference>
<keyword evidence="8" id="KW-0492">Microsome</keyword>
<evidence type="ECO:0000256" key="7">
    <source>
        <dbReference type="ARBA" id="ARBA00022824"/>
    </source>
</evidence>
<feature type="binding site" description="axial binding residue" evidence="13">
    <location>
        <position position="457"/>
    </location>
    <ligand>
        <name>heme</name>
        <dbReference type="ChEBI" id="CHEBI:30413"/>
    </ligand>
    <ligandPart>
        <name>Fe</name>
        <dbReference type="ChEBI" id="CHEBI:18248"/>
    </ligandPart>
</feature>
<evidence type="ECO:0000256" key="12">
    <source>
        <dbReference type="ARBA" id="ARBA00023136"/>
    </source>
</evidence>
<evidence type="ECO:0000256" key="14">
    <source>
        <dbReference type="RuleBase" id="RU000461"/>
    </source>
</evidence>
<evidence type="ECO:0000313" key="17">
    <source>
        <dbReference type="Proteomes" id="UP000494040"/>
    </source>
</evidence>
<keyword evidence="15" id="KW-1133">Transmembrane helix</keyword>
<evidence type="ECO:0000256" key="6">
    <source>
        <dbReference type="ARBA" id="ARBA00022723"/>
    </source>
</evidence>
<dbReference type="PROSITE" id="PS00086">
    <property type="entry name" value="CYTOCHROME_P450"/>
    <property type="match status" value="1"/>
</dbReference>
<dbReference type="GO" id="GO:0005789">
    <property type="term" value="C:endoplasmic reticulum membrane"/>
    <property type="evidence" value="ECO:0007669"/>
    <property type="project" value="UniProtKB-SubCell"/>
</dbReference>
<evidence type="ECO:0000256" key="13">
    <source>
        <dbReference type="PIRSR" id="PIRSR602401-1"/>
    </source>
</evidence>
<dbReference type="InterPro" id="IPR002401">
    <property type="entry name" value="Cyt_P450_E_grp-I"/>
</dbReference>
<organism evidence="16 17">
    <name type="scientific">Cimex lectularius</name>
    <name type="common">Bed bug</name>
    <name type="synonym">Acanthia lectularia</name>
    <dbReference type="NCBI Taxonomy" id="79782"/>
    <lineage>
        <taxon>Eukaryota</taxon>
        <taxon>Metazoa</taxon>
        <taxon>Ecdysozoa</taxon>
        <taxon>Arthropoda</taxon>
        <taxon>Hexapoda</taxon>
        <taxon>Insecta</taxon>
        <taxon>Pterygota</taxon>
        <taxon>Neoptera</taxon>
        <taxon>Paraneoptera</taxon>
        <taxon>Hemiptera</taxon>
        <taxon>Heteroptera</taxon>
        <taxon>Panheteroptera</taxon>
        <taxon>Cimicomorpha</taxon>
        <taxon>Cimicidae</taxon>
        <taxon>Cimex</taxon>
    </lineage>
</organism>
<name>A0A8I6RSW2_CIMLE</name>
<dbReference type="SUPFAM" id="SSF48264">
    <property type="entry name" value="Cytochrome P450"/>
    <property type="match status" value="1"/>
</dbReference>
<evidence type="ECO:0000256" key="11">
    <source>
        <dbReference type="ARBA" id="ARBA00023033"/>
    </source>
</evidence>
<dbReference type="InterPro" id="IPR017972">
    <property type="entry name" value="Cyt_P450_CS"/>
</dbReference>
<keyword evidence="7" id="KW-0256">Endoplasmic reticulum</keyword>
<dbReference type="Pfam" id="PF00067">
    <property type="entry name" value="p450"/>
    <property type="match status" value="1"/>
</dbReference>
<keyword evidence="17" id="KW-1185">Reference proteome</keyword>
<evidence type="ECO:0008006" key="18">
    <source>
        <dbReference type="Google" id="ProtNLM"/>
    </source>
</evidence>
<evidence type="ECO:0000256" key="10">
    <source>
        <dbReference type="ARBA" id="ARBA00023004"/>
    </source>
</evidence>
<keyword evidence="5 13" id="KW-0349">Heme</keyword>
<dbReference type="InterPro" id="IPR036396">
    <property type="entry name" value="Cyt_P450_sf"/>
</dbReference>
<dbReference type="EnsemblMetazoa" id="XM_014393547.2">
    <property type="protein sequence ID" value="XP_014249033.1"/>
    <property type="gene ID" value="LOC106666379"/>
</dbReference>
<feature type="transmembrane region" description="Helical" evidence="15">
    <location>
        <begin position="12"/>
        <end position="33"/>
    </location>
</feature>
<dbReference type="OrthoDB" id="1470350at2759"/>
<proteinExistence type="inferred from homology"/>
<evidence type="ECO:0000256" key="5">
    <source>
        <dbReference type="ARBA" id="ARBA00022617"/>
    </source>
</evidence>
<keyword evidence="9 14" id="KW-0560">Oxidoreductase</keyword>
<evidence type="ECO:0000256" key="15">
    <source>
        <dbReference type="SAM" id="Phobius"/>
    </source>
</evidence>
<evidence type="ECO:0000313" key="16">
    <source>
        <dbReference type="EnsemblMetazoa" id="XP_014249033.1"/>
    </source>
</evidence>
<evidence type="ECO:0000256" key="9">
    <source>
        <dbReference type="ARBA" id="ARBA00023002"/>
    </source>
</evidence>
<evidence type="ECO:0000256" key="3">
    <source>
        <dbReference type="ARBA" id="ARBA00004406"/>
    </source>
</evidence>
<keyword evidence="15" id="KW-0812">Transmembrane</keyword>
<sequence>MTFRQTLNTKYFMTMFLETALLIAGLIFLLWIYTLPDSSMRELGNKIPGPLSLPIIGCIFSTPKNGIEQLQKWGERFQMYGNTVRFWVGNRLYVICRDEGDMEVLLTSKDNITKSPLYMLLHGWLGTGLLTSTGEKWLKRRKAITPAFHFKILEQFEDVFYKNATILVNKLSSFCGKCCDVNPFISDCTLDIICETSMGISVNAQIQKSSYVTALRKMASLITERMQKPWLHLDFLYKLLKSPKEVEDTISILHETTRKVIQDKQKSMQFESKTDEAEEILGFKKKIPLLESLLKQKTVNGIFSTDQDIQEEVDTFMFEGHDTVTSAISFVLKALSKNKPIQDLLYDEMKQIIGDKTRPSHDDLQELKYLDRVIKESLRLYPSVPAIGRYITSEITLKTGYTLPVGTVVLMSIYWLHRNEKNFPNPSEFNPDNFLPEAVANRTPFAYIPFSAGHRNCIGQKFAMMELKSIVTQIVLNYIIEVSKPDVTLQMDIILLSASGHYISLKRREH</sequence>
<dbReference type="CDD" id="cd20628">
    <property type="entry name" value="CYP4"/>
    <property type="match status" value="1"/>
</dbReference>
<protein>
    <recommendedName>
        <fullName evidence="18">Cytochrome P450</fullName>
    </recommendedName>
</protein>
<dbReference type="PANTHER" id="PTHR24291">
    <property type="entry name" value="CYTOCHROME P450 FAMILY 4"/>
    <property type="match status" value="1"/>
</dbReference>
<dbReference type="PRINTS" id="PR00385">
    <property type="entry name" value="P450"/>
</dbReference>
<comment type="subcellular location">
    <subcellularLocation>
        <location evidence="3">Endoplasmic reticulum membrane</location>
        <topology evidence="3">Peripheral membrane protein</topology>
    </subcellularLocation>
    <subcellularLocation>
        <location evidence="2">Microsome membrane</location>
        <topology evidence="2">Peripheral membrane protein</topology>
    </subcellularLocation>
</comment>
<dbReference type="GO" id="GO:0020037">
    <property type="term" value="F:heme binding"/>
    <property type="evidence" value="ECO:0007669"/>
    <property type="project" value="InterPro"/>
</dbReference>
<comment type="similarity">
    <text evidence="4 14">Belongs to the cytochrome P450 family.</text>
</comment>
<dbReference type="PRINTS" id="PR00463">
    <property type="entry name" value="EP450I"/>
</dbReference>
<dbReference type="InterPro" id="IPR050196">
    <property type="entry name" value="Cytochrome_P450_Monoox"/>
</dbReference>
<dbReference type="Gene3D" id="1.10.630.10">
    <property type="entry name" value="Cytochrome P450"/>
    <property type="match status" value="1"/>
</dbReference>
<evidence type="ECO:0000256" key="2">
    <source>
        <dbReference type="ARBA" id="ARBA00004174"/>
    </source>
</evidence>
<dbReference type="GO" id="GO:0016705">
    <property type="term" value="F:oxidoreductase activity, acting on paired donors, with incorporation or reduction of molecular oxygen"/>
    <property type="evidence" value="ECO:0007669"/>
    <property type="project" value="InterPro"/>
</dbReference>
<dbReference type="Proteomes" id="UP000494040">
    <property type="component" value="Unassembled WGS sequence"/>
</dbReference>
<dbReference type="GO" id="GO:0004497">
    <property type="term" value="F:monooxygenase activity"/>
    <property type="evidence" value="ECO:0007669"/>
    <property type="project" value="UniProtKB-KW"/>
</dbReference>
<reference evidence="16" key="1">
    <citation type="submission" date="2022-01" db="UniProtKB">
        <authorList>
            <consortium name="EnsemblMetazoa"/>
        </authorList>
    </citation>
    <scope>IDENTIFICATION</scope>
</reference>
<keyword evidence="6 13" id="KW-0479">Metal-binding</keyword>
<evidence type="ECO:0000256" key="1">
    <source>
        <dbReference type="ARBA" id="ARBA00001971"/>
    </source>
</evidence>
<dbReference type="InterPro" id="IPR001128">
    <property type="entry name" value="Cyt_P450"/>
</dbReference>
<gene>
    <name evidence="16" type="primary">106666379</name>
</gene>
<dbReference type="GO" id="GO:0005506">
    <property type="term" value="F:iron ion binding"/>
    <property type="evidence" value="ECO:0007669"/>
    <property type="project" value="InterPro"/>
</dbReference>